<dbReference type="PROSITE" id="PS50234">
    <property type="entry name" value="VWFA"/>
    <property type="match status" value="1"/>
</dbReference>
<evidence type="ECO:0000259" key="2">
    <source>
        <dbReference type="PROSITE" id="PS51468"/>
    </source>
</evidence>
<protein>
    <recommendedName>
        <fullName evidence="4">VWFA domain-containing protein</fullName>
    </recommendedName>
</protein>
<proteinExistence type="predicted"/>
<organism evidence="3">
    <name type="scientific">marine sediment metagenome</name>
    <dbReference type="NCBI Taxonomy" id="412755"/>
    <lineage>
        <taxon>unclassified sequences</taxon>
        <taxon>metagenomes</taxon>
        <taxon>ecological metagenomes</taxon>
    </lineage>
</organism>
<feature type="domain" description="VIT" evidence="2">
    <location>
        <begin position="1"/>
        <end position="30"/>
    </location>
</feature>
<dbReference type="InterPro" id="IPR013694">
    <property type="entry name" value="VIT"/>
</dbReference>
<dbReference type="PANTHER" id="PTHR10338">
    <property type="entry name" value="INTER-ALPHA-TRYPSIN INHIBITOR HEAVY CHAIN FAMILY MEMBER"/>
    <property type="match status" value="1"/>
</dbReference>
<dbReference type="PANTHER" id="PTHR10338:SF108">
    <property type="entry name" value="INTER-ALPHA-TRYPSIN INHIBITOR HEAVY CHAIN H4-LIKE PROTEIN"/>
    <property type="match status" value="1"/>
</dbReference>
<dbReference type="PROSITE" id="PS51468">
    <property type="entry name" value="VIT"/>
    <property type="match status" value="1"/>
</dbReference>
<dbReference type="Gene3D" id="3.40.50.410">
    <property type="entry name" value="von Willebrand factor, type A domain"/>
    <property type="match status" value="1"/>
</dbReference>
<feature type="domain" description="VWFA" evidence="1">
    <location>
        <begin position="150"/>
        <end position="325"/>
    </location>
</feature>
<dbReference type="InterPro" id="IPR002035">
    <property type="entry name" value="VWF_A"/>
</dbReference>
<dbReference type="SUPFAM" id="SSF53300">
    <property type="entry name" value="vWA-like"/>
    <property type="match status" value="1"/>
</dbReference>
<gene>
    <name evidence="3" type="ORF">S01H1_13586</name>
</gene>
<dbReference type="InterPro" id="IPR036465">
    <property type="entry name" value="vWFA_dom_sf"/>
</dbReference>
<comment type="caution">
    <text evidence="3">The sequence shown here is derived from an EMBL/GenBank/DDBJ whole genome shotgun (WGS) entry which is preliminary data.</text>
</comment>
<dbReference type="EMBL" id="BARS01007016">
    <property type="protein sequence ID" value="GAF77047.1"/>
    <property type="molecule type" value="Genomic_DNA"/>
</dbReference>
<feature type="non-terminal residue" evidence="3">
    <location>
        <position position="1"/>
    </location>
</feature>
<evidence type="ECO:0000313" key="3">
    <source>
        <dbReference type="EMBL" id="GAF77047.1"/>
    </source>
</evidence>
<name>X0SMG2_9ZZZZ</name>
<dbReference type="InterPro" id="IPR050934">
    <property type="entry name" value="ITIH"/>
</dbReference>
<dbReference type="SMART" id="SM00327">
    <property type="entry name" value="VWA"/>
    <property type="match status" value="1"/>
</dbReference>
<reference evidence="3" key="1">
    <citation type="journal article" date="2014" name="Front. Microbiol.">
        <title>High frequency of phylogenetically diverse reductive dehalogenase-homologous genes in deep subseafloor sedimentary metagenomes.</title>
        <authorList>
            <person name="Kawai M."/>
            <person name="Futagami T."/>
            <person name="Toyoda A."/>
            <person name="Takaki Y."/>
            <person name="Nishi S."/>
            <person name="Hori S."/>
            <person name="Arai W."/>
            <person name="Tsubouchi T."/>
            <person name="Morono Y."/>
            <person name="Uchiyama I."/>
            <person name="Ito T."/>
            <person name="Fujiyama A."/>
            <person name="Inagaki F."/>
            <person name="Takami H."/>
        </authorList>
    </citation>
    <scope>NUCLEOTIDE SEQUENCE</scope>
    <source>
        <strain evidence="3">Expedition CK06-06</strain>
    </source>
</reference>
<dbReference type="AlphaFoldDB" id="X0SMG2"/>
<feature type="non-terminal residue" evidence="3">
    <location>
        <position position="404"/>
    </location>
</feature>
<dbReference type="Pfam" id="PF00092">
    <property type="entry name" value="VWA"/>
    <property type="match status" value="1"/>
</dbReference>
<evidence type="ECO:0000259" key="1">
    <source>
        <dbReference type="PROSITE" id="PS50234"/>
    </source>
</evidence>
<sequence>LEYVGRNMFRARVFPIPANGEKRIQLSYTEIIKAERNLIRYVYPLNTERFSLHPLQEVTISVEISSKIPLSNVYSPSHNVSVRKEGKNKARVSFEGKNIKPEKDFILYYSLSEDDIGLSFMNWKGPEDNYYMLLASPSYVGKKEKIISKNLILVLDSSGSMSGKKIKQAKEAVRFIINHLDKKDKFSLVDFDDGVSLFSSEIIPASRENIERALRFVDEVEDSGGTNINDALLQALEMIEPGERPNYILFLTDGLPTVGITGTAEILRNISKANELKTRIIVFGVGYDVNTELLDRISSDNRGTSVYVAEDENLEVAVSNYYEKISSPVLSDLKIDFKGIEARDSYPRVMPDLFKGSQLVLIGKYTGKGKVTVVLSGKVGKEARRFILRDQELVKAESYNFLPR</sequence>
<evidence type="ECO:0008006" key="4">
    <source>
        <dbReference type="Google" id="ProtNLM"/>
    </source>
</evidence>
<accession>X0SMG2</accession>